<feature type="region of interest" description="Disordered" evidence="1">
    <location>
        <begin position="15"/>
        <end position="39"/>
    </location>
</feature>
<dbReference type="Pfam" id="PF02627">
    <property type="entry name" value="CMD"/>
    <property type="match status" value="1"/>
</dbReference>
<feature type="compositionally biased region" description="Basic and acidic residues" evidence="1">
    <location>
        <begin position="26"/>
        <end position="39"/>
    </location>
</feature>
<feature type="domain" description="Carboxymuconolactone decarboxylase-like" evidence="2">
    <location>
        <begin position="82"/>
        <end position="161"/>
    </location>
</feature>
<dbReference type="GO" id="GO:0051920">
    <property type="term" value="F:peroxiredoxin activity"/>
    <property type="evidence" value="ECO:0007669"/>
    <property type="project" value="InterPro"/>
</dbReference>
<dbReference type="SUPFAM" id="SSF69118">
    <property type="entry name" value="AhpD-like"/>
    <property type="match status" value="1"/>
</dbReference>
<dbReference type="InterPro" id="IPR029032">
    <property type="entry name" value="AhpD-like"/>
</dbReference>
<dbReference type="Proteomes" id="UP000291189">
    <property type="component" value="Unassembled WGS sequence"/>
</dbReference>
<dbReference type="EMBL" id="SDPU01000010">
    <property type="protein sequence ID" value="RYU14542.1"/>
    <property type="molecule type" value="Genomic_DNA"/>
</dbReference>
<dbReference type="InterPro" id="IPR003779">
    <property type="entry name" value="CMD-like"/>
</dbReference>
<dbReference type="PANTHER" id="PTHR34846:SF10">
    <property type="entry name" value="CYTOPLASMIC PROTEIN"/>
    <property type="match status" value="1"/>
</dbReference>
<evidence type="ECO:0000313" key="3">
    <source>
        <dbReference type="EMBL" id="RYU14542.1"/>
    </source>
</evidence>
<name>A0A4Q5J792_9ACTN</name>
<evidence type="ECO:0000313" key="4">
    <source>
        <dbReference type="Proteomes" id="UP000291189"/>
    </source>
</evidence>
<dbReference type="AlphaFoldDB" id="A0A4Q5J792"/>
<dbReference type="OrthoDB" id="657225at2"/>
<organism evidence="3 4">
    <name type="scientific">Nocardioides iriomotensis</name>
    <dbReference type="NCBI Taxonomy" id="715784"/>
    <lineage>
        <taxon>Bacteria</taxon>
        <taxon>Bacillati</taxon>
        <taxon>Actinomycetota</taxon>
        <taxon>Actinomycetes</taxon>
        <taxon>Propionibacteriales</taxon>
        <taxon>Nocardioidaceae</taxon>
        <taxon>Nocardioides</taxon>
    </lineage>
</organism>
<proteinExistence type="predicted"/>
<evidence type="ECO:0000259" key="2">
    <source>
        <dbReference type="Pfam" id="PF02627"/>
    </source>
</evidence>
<evidence type="ECO:0000256" key="1">
    <source>
        <dbReference type="SAM" id="MobiDB-lite"/>
    </source>
</evidence>
<dbReference type="Gene3D" id="1.20.1290.10">
    <property type="entry name" value="AhpD-like"/>
    <property type="match status" value="1"/>
</dbReference>
<protein>
    <submittedName>
        <fullName evidence="3">Carboxymuconolactone decarboxylase family protein</fullName>
    </submittedName>
</protein>
<gene>
    <name evidence="3" type="ORF">ETU37_03225</name>
</gene>
<dbReference type="PANTHER" id="PTHR34846">
    <property type="entry name" value="4-CARBOXYMUCONOLACTONE DECARBOXYLASE FAMILY PROTEIN (AFU_ORTHOLOGUE AFUA_6G11590)"/>
    <property type="match status" value="1"/>
</dbReference>
<accession>A0A4Q5J792</accession>
<sequence length="224" mass="25293">MSQIRRGRCLDVDAGTRPAVPRRRRHDDDVRQQPDPRREACPVRVPLRTPRGLLGRLLTWYSVRTYGDVPDNGLALLHNRPVLWAVLAFERRVATWDRLDPDLKVLAQAGSAEVIGCSWCMDFGYFAAHSEGLDVSKLHEVPRWRDSDVFDARERRVLEYSEAMSATPPAVTDEMAEALRADLGDAAFVELTMMVAVENERSRFNSALGLTSQGFSDRCELPAR</sequence>
<keyword evidence="4" id="KW-1185">Reference proteome</keyword>
<reference evidence="3 4" key="1">
    <citation type="submission" date="2019-01" db="EMBL/GenBank/DDBJ databases">
        <title>Nocardioides guangzhouensis sp. nov., an actinobacterium isolated from soil.</title>
        <authorList>
            <person name="Fu Y."/>
            <person name="Cai Y."/>
            <person name="Lin Z."/>
            <person name="Chen P."/>
        </authorList>
    </citation>
    <scope>NUCLEOTIDE SEQUENCE [LARGE SCALE GENOMIC DNA]</scope>
    <source>
        <strain evidence="3 4">NBRC 105384</strain>
    </source>
</reference>
<comment type="caution">
    <text evidence="3">The sequence shown here is derived from an EMBL/GenBank/DDBJ whole genome shotgun (WGS) entry which is preliminary data.</text>
</comment>